<evidence type="ECO:0000256" key="2">
    <source>
        <dbReference type="ARBA" id="ARBA00022801"/>
    </source>
</evidence>
<feature type="signal peptide" evidence="3">
    <location>
        <begin position="1"/>
        <end position="30"/>
    </location>
</feature>
<evidence type="ECO:0000256" key="1">
    <source>
        <dbReference type="ARBA" id="ARBA00005964"/>
    </source>
</evidence>
<name>A0A2N3N6N5_9PEZI</name>
<dbReference type="Pfam" id="PF00135">
    <property type="entry name" value="COesterase"/>
    <property type="match status" value="1"/>
</dbReference>
<dbReference type="OrthoDB" id="408631at2759"/>
<dbReference type="EC" id="3.1.1.-" evidence="3"/>
<keyword evidence="6" id="KW-1185">Reference proteome</keyword>
<dbReference type="InterPro" id="IPR002018">
    <property type="entry name" value="CarbesteraseB"/>
</dbReference>
<proteinExistence type="inferred from homology"/>
<evidence type="ECO:0000259" key="4">
    <source>
        <dbReference type="Pfam" id="PF00135"/>
    </source>
</evidence>
<organism evidence="5 6">
    <name type="scientific">Lomentospora prolificans</name>
    <dbReference type="NCBI Taxonomy" id="41688"/>
    <lineage>
        <taxon>Eukaryota</taxon>
        <taxon>Fungi</taxon>
        <taxon>Dikarya</taxon>
        <taxon>Ascomycota</taxon>
        <taxon>Pezizomycotina</taxon>
        <taxon>Sordariomycetes</taxon>
        <taxon>Hypocreomycetidae</taxon>
        <taxon>Microascales</taxon>
        <taxon>Microascaceae</taxon>
        <taxon>Lomentospora</taxon>
    </lineage>
</organism>
<gene>
    <name evidence="5" type="ORF">jhhlp_005385</name>
</gene>
<evidence type="ECO:0000313" key="5">
    <source>
        <dbReference type="EMBL" id="PKS08110.1"/>
    </source>
</evidence>
<evidence type="ECO:0000313" key="6">
    <source>
        <dbReference type="Proteomes" id="UP000233524"/>
    </source>
</evidence>
<dbReference type="PANTHER" id="PTHR43918:SF4">
    <property type="entry name" value="CARBOXYLIC ESTER HYDROLASE"/>
    <property type="match status" value="1"/>
</dbReference>
<dbReference type="VEuPathDB" id="FungiDB:jhhlp_005385"/>
<keyword evidence="3" id="KW-0732">Signal</keyword>
<dbReference type="Proteomes" id="UP000233524">
    <property type="component" value="Unassembled WGS sequence"/>
</dbReference>
<dbReference type="InterPro" id="IPR029058">
    <property type="entry name" value="AB_hydrolase_fold"/>
</dbReference>
<keyword evidence="2 3" id="KW-0378">Hydrolase</keyword>
<dbReference type="EMBL" id="NLAX01000700">
    <property type="protein sequence ID" value="PKS08110.1"/>
    <property type="molecule type" value="Genomic_DNA"/>
</dbReference>
<feature type="domain" description="Carboxylesterase type B" evidence="4">
    <location>
        <begin position="40"/>
        <end position="383"/>
    </location>
</feature>
<dbReference type="InterPro" id="IPR019826">
    <property type="entry name" value="Carboxylesterase_B_AS"/>
</dbReference>
<dbReference type="Gene3D" id="3.40.50.1820">
    <property type="entry name" value="alpha/beta hydrolase"/>
    <property type="match status" value="2"/>
</dbReference>
<protein>
    <recommendedName>
        <fullName evidence="3">Carboxylic ester hydrolase</fullName>
        <ecNumber evidence="3">3.1.1.-</ecNumber>
    </recommendedName>
</protein>
<comment type="caution">
    <text evidence="5">The sequence shown here is derived from an EMBL/GenBank/DDBJ whole genome shotgun (WGS) entry which is preliminary data.</text>
</comment>
<reference evidence="5 6" key="1">
    <citation type="journal article" date="2017" name="G3 (Bethesda)">
        <title>First Draft Genome Sequence of the Pathogenic Fungus Lomentospora prolificans (Formerly Scedosporium prolificans).</title>
        <authorList>
            <person name="Luo R."/>
            <person name="Zimin A."/>
            <person name="Workman R."/>
            <person name="Fan Y."/>
            <person name="Pertea G."/>
            <person name="Grossman N."/>
            <person name="Wear M.P."/>
            <person name="Jia B."/>
            <person name="Miller H."/>
            <person name="Casadevall A."/>
            <person name="Timp W."/>
            <person name="Zhang S.X."/>
            <person name="Salzberg S.L."/>
        </authorList>
    </citation>
    <scope>NUCLEOTIDE SEQUENCE [LARGE SCALE GENOMIC DNA]</scope>
    <source>
        <strain evidence="5 6">JHH-5317</strain>
    </source>
</reference>
<dbReference type="PROSITE" id="PS00122">
    <property type="entry name" value="CARBOXYLESTERASE_B_1"/>
    <property type="match status" value="1"/>
</dbReference>
<dbReference type="GO" id="GO:0052689">
    <property type="term" value="F:carboxylic ester hydrolase activity"/>
    <property type="evidence" value="ECO:0007669"/>
    <property type="project" value="TreeGrafter"/>
</dbReference>
<dbReference type="InParanoid" id="A0A2N3N6N5"/>
<dbReference type="SUPFAM" id="SSF53474">
    <property type="entry name" value="alpha/beta-Hydrolases"/>
    <property type="match status" value="1"/>
</dbReference>
<evidence type="ECO:0000256" key="3">
    <source>
        <dbReference type="RuleBase" id="RU361235"/>
    </source>
</evidence>
<dbReference type="STRING" id="41688.A0A2N3N6N5"/>
<dbReference type="InterPro" id="IPR050654">
    <property type="entry name" value="AChE-related_enzymes"/>
</dbReference>
<dbReference type="AlphaFoldDB" id="A0A2N3N6N5"/>
<feature type="chain" id="PRO_5014489413" description="Carboxylic ester hydrolase" evidence="3">
    <location>
        <begin position="31"/>
        <end position="530"/>
    </location>
</feature>
<sequence>MVSSSSALNSSRLFAYAAVCLLSGSAVAGARDLPEWIPGQLVNTTSGPILGHASAWQPLVSEYLGLPYAQPPVGPLRFAAPQPYEPDGSSPGPFVASEYGNSCPVNINSDPNATVSYRSFAETLLGRLAQLDDTFSEDCLKLNVWTAPQIGLDGQRGNKKSKKAVMVWIYGGGFNSGSSTNAGYNGARLAAEHDVVVVSMNYRTNIFGFPRADFLPDLNLGLLDQRLAVEWVRDNIESFGGDPSRITLFGQSAGGASVDYYTLAWVKDPIVHAFIAQSGFATDQTPSKNISAGWYAASQALGCGGAEAGEATLDCMREKPWQDIMEALEKRGVTPNLGQGGFGPTVDEKVVFANVTDRRRNGEFIQKPLLVGNTGEEAAFYRLLATANGRNSSGPEIDSVNLIRCGPRPVALSRTAKGVPAWRYVYEGEFPNTDIGFPGAWHGGEIAMTFGANEFMSRRQSTTEQKKLSFVMRTAWTEFAKRPTWGLRGLGWPVYDDSKPTVIRLGGRNSSRVTLEPNDRFMSGCPKTRS</sequence>
<dbReference type="PANTHER" id="PTHR43918">
    <property type="entry name" value="ACETYLCHOLINESTERASE"/>
    <property type="match status" value="1"/>
</dbReference>
<accession>A0A2N3N6N5</accession>
<comment type="similarity">
    <text evidence="1 3">Belongs to the type-B carboxylesterase/lipase family.</text>
</comment>